<dbReference type="Pfam" id="PF06048">
    <property type="entry name" value="DUF927"/>
    <property type="match status" value="1"/>
</dbReference>
<evidence type="ECO:0000259" key="1">
    <source>
        <dbReference type="Pfam" id="PF06048"/>
    </source>
</evidence>
<feature type="domain" description="DUF927" evidence="1">
    <location>
        <begin position="26"/>
        <end position="298"/>
    </location>
</feature>
<organism evidence="2 3">
    <name type="scientific">Yersinia intermedia</name>
    <dbReference type="NCBI Taxonomy" id="631"/>
    <lineage>
        <taxon>Bacteria</taxon>
        <taxon>Pseudomonadati</taxon>
        <taxon>Pseudomonadota</taxon>
        <taxon>Gammaproteobacteria</taxon>
        <taxon>Enterobacterales</taxon>
        <taxon>Yersiniaceae</taxon>
        <taxon>Yersinia</taxon>
    </lineage>
</organism>
<keyword evidence="2" id="KW-0547">Nucleotide-binding</keyword>
<gene>
    <name evidence="2" type="ORF">ERS008530_02116</name>
</gene>
<sequence length="592" mass="66011">MNSENNSQTQPVMMPEGFTNTLDGLCFSGTDKGQADETISPQRITPIAIVCNRDKNKNIHVRLECINYANITVIVNVNLQALKTGEERIIPELAGQGVFINSKGKLFTRFIEACCQLPLVEYRLVERPGFQENEFIFLHGHDALFMSERENIDGVCLSNSMDVHGAAQSKGTAEEWCDNVARKLQGMPQIFAALSGFSSPLLSLLGQSGGMFHLFGGSSTGKTLALQVCASVNGLAGEPGAGENTLIARWRTTVNGLELLTARSHGMTLPLDELGSFAERSFAPVLYDIVSGMSKVRMDGETGGAFAQRLWTLFILSSGEISLEEKIHSLKEVSMDGMQHRGLSIEVRAEDSWMPEENADQARRRIDQLKSAMCDNHGSVGKAFVRQLISQRDAEGRLLSQEETSCWLKTEFDSLHEEMQRRIHSTDTELNQVESRALQRFSVIFLAGDLARRWSLVPWGHDMISDIVYEAYRRWLNNHRYGSGSSRGLLVMLQNQLSRIYGALVDFKATRSSGEGRDIGGYRVNEDIFIMPDTLDNWGKAVGMTAKRLAALLDEHHFLTRKERDRLTTRITINGVLANGYLIRHEFLTAKL</sequence>
<dbReference type="AlphaFoldDB" id="A0A0T9M8N0"/>
<keyword evidence="2" id="KW-0378">Hydrolase</keyword>
<protein>
    <submittedName>
        <fullName evidence="2">Zinc-binding domain of primase-helicase family</fullName>
    </submittedName>
</protein>
<dbReference type="EMBL" id="CPZJ01000008">
    <property type="protein sequence ID" value="CNF79093.1"/>
    <property type="molecule type" value="Genomic_DNA"/>
</dbReference>
<dbReference type="InterPro" id="IPR009270">
    <property type="entry name" value="DUF927"/>
</dbReference>
<accession>A0A0T9M8N0</accession>
<proteinExistence type="predicted"/>
<dbReference type="RefSeq" id="WP_050073568.1">
    <property type="nucleotide sequence ID" value="NZ_CPZJ01000008.1"/>
</dbReference>
<dbReference type="Proteomes" id="UP000038750">
    <property type="component" value="Unassembled WGS sequence"/>
</dbReference>
<evidence type="ECO:0000313" key="3">
    <source>
        <dbReference type="Proteomes" id="UP000038750"/>
    </source>
</evidence>
<dbReference type="OrthoDB" id="784829at2"/>
<name>A0A0T9M8N0_YERIN</name>
<keyword evidence="2" id="KW-0347">Helicase</keyword>
<reference evidence="2 3" key="1">
    <citation type="submission" date="2015-03" db="EMBL/GenBank/DDBJ databases">
        <authorList>
            <person name="Murphy D."/>
        </authorList>
    </citation>
    <scope>NUCLEOTIDE SEQUENCE [LARGE SCALE GENOMIC DNA]</scope>
    <source>
        <strain evidence="2 3">BR165/97</strain>
    </source>
</reference>
<evidence type="ECO:0000313" key="2">
    <source>
        <dbReference type="EMBL" id="CNF79093.1"/>
    </source>
</evidence>
<keyword evidence="2" id="KW-0067">ATP-binding</keyword>
<dbReference type="GO" id="GO:0004386">
    <property type="term" value="F:helicase activity"/>
    <property type="evidence" value="ECO:0007669"/>
    <property type="project" value="UniProtKB-KW"/>
</dbReference>